<dbReference type="GO" id="GO:0016301">
    <property type="term" value="F:kinase activity"/>
    <property type="evidence" value="ECO:0007669"/>
    <property type="project" value="UniProtKB-KW"/>
</dbReference>
<evidence type="ECO:0000313" key="8">
    <source>
        <dbReference type="Proteomes" id="UP000182360"/>
    </source>
</evidence>
<dbReference type="InterPro" id="IPR053149">
    <property type="entry name" value="TPK"/>
</dbReference>
<organism evidence="7 8">
    <name type="scientific">Treponema bryantii</name>
    <dbReference type="NCBI Taxonomy" id="163"/>
    <lineage>
        <taxon>Bacteria</taxon>
        <taxon>Pseudomonadati</taxon>
        <taxon>Spirochaetota</taxon>
        <taxon>Spirochaetia</taxon>
        <taxon>Spirochaetales</taxon>
        <taxon>Treponemataceae</taxon>
        <taxon>Treponema</taxon>
    </lineage>
</organism>
<dbReference type="AlphaFoldDB" id="A0A1H8ZUX2"/>
<gene>
    <name evidence="7" type="ORF">SAMN04487977_101101</name>
</gene>
<dbReference type="GO" id="GO:0006772">
    <property type="term" value="P:thiamine metabolic process"/>
    <property type="evidence" value="ECO:0007669"/>
    <property type="project" value="UniProtKB-UniRule"/>
</dbReference>
<dbReference type="GO" id="GO:0004788">
    <property type="term" value="F:thiamine diphosphokinase activity"/>
    <property type="evidence" value="ECO:0007669"/>
    <property type="project" value="UniProtKB-UniRule"/>
</dbReference>
<dbReference type="Gene3D" id="3.40.50.10240">
    <property type="entry name" value="Thiamin pyrophosphokinase, catalytic domain"/>
    <property type="match status" value="1"/>
</dbReference>
<dbReference type="PANTHER" id="PTHR41299:SF1">
    <property type="entry name" value="THIAMINE PYROPHOSPHOKINASE"/>
    <property type="match status" value="1"/>
</dbReference>
<evidence type="ECO:0000256" key="1">
    <source>
        <dbReference type="ARBA" id="ARBA00022679"/>
    </source>
</evidence>
<dbReference type="InterPro" id="IPR007373">
    <property type="entry name" value="Thiamin_PyroPKinase_B1-bd"/>
</dbReference>
<dbReference type="CDD" id="cd07995">
    <property type="entry name" value="TPK"/>
    <property type="match status" value="1"/>
</dbReference>
<dbReference type="GO" id="GO:0005524">
    <property type="term" value="F:ATP binding"/>
    <property type="evidence" value="ECO:0007669"/>
    <property type="project" value="UniProtKB-KW"/>
</dbReference>
<evidence type="ECO:0000259" key="6">
    <source>
        <dbReference type="SMART" id="SM00983"/>
    </source>
</evidence>
<dbReference type="Proteomes" id="UP000182360">
    <property type="component" value="Unassembled WGS sequence"/>
</dbReference>
<keyword evidence="2" id="KW-0547">Nucleotide-binding</keyword>
<evidence type="ECO:0000256" key="3">
    <source>
        <dbReference type="ARBA" id="ARBA00022777"/>
    </source>
</evidence>
<dbReference type="GO" id="GO:0009229">
    <property type="term" value="P:thiamine diphosphate biosynthetic process"/>
    <property type="evidence" value="ECO:0007669"/>
    <property type="project" value="InterPro"/>
</dbReference>
<evidence type="ECO:0000256" key="2">
    <source>
        <dbReference type="ARBA" id="ARBA00022741"/>
    </source>
</evidence>
<dbReference type="EMBL" id="FOFU01000001">
    <property type="protein sequence ID" value="SEP68229.1"/>
    <property type="molecule type" value="Genomic_DNA"/>
</dbReference>
<keyword evidence="3 7" id="KW-0418">Kinase</keyword>
<evidence type="ECO:0000256" key="5">
    <source>
        <dbReference type="NCBIfam" id="TIGR01378"/>
    </source>
</evidence>
<dbReference type="EC" id="2.7.6.2" evidence="5"/>
<proteinExistence type="predicted"/>
<feature type="domain" description="Thiamin pyrophosphokinase thiamin-binding" evidence="6">
    <location>
        <begin position="148"/>
        <end position="215"/>
    </location>
</feature>
<protein>
    <recommendedName>
        <fullName evidence="5">Thiamine diphosphokinase</fullName>
        <ecNumber evidence="5">2.7.6.2</ecNumber>
    </recommendedName>
</protein>
<dbReference type="SMART" id="SM00983">
    <property type="entry name" value="TPK_B1_binding"/>
    <property type="match status" value="1"/>
</dbReference>
<dbReference type="SUPFAM" id="SSF63999">
    <property type="entry name" value="Thiamin pyrophosphokinase, catalytic domain"/>
    <property type="match status" value="1"/>
</dbReference>
<dbReference type="Pfam" id="PF04263">
    <property type="entry name" value="TPK_catalytic"/>
    <property type="match status" value="1"/>
</dbReference>
<evidence type="ECO:0000256" key="4">
    <source>
        <dbReference type="ARBA" id="ARBA00022840"/>
    </source>
</evidence>
<dbReference type="GO" id="GO:0030975">
    <property type="term" value="F:thiamine binding"/>
    <property type="evidence" value="ECO:0007669"/>
    <property type="project" value="InterPro"/>
</dbReference>
<name>A0A1H8ZUX2_9SPIR</name>
<sequence>MSRGAVLSGMRRCVVISAGEIRDYARARDLLREGDFFVFCDGGLAHADGLCVKPDLIVGDFDSCNSDVLLNWQDCCEVIQLPREKDDTDTLYAVKLAVERGFDDFLLLGSMGARFDHAFANVSILLYLDGLGKNAVLADDYSTMQVAGKNPLYIDDGCSYFSVLTIAGNVSGVSIKNAKYPLENARLNSDFQLGVSNEVLPGHTAEVSVEHGRVLVVVVA</sequence>
<reference evidence="7 8" key="1">
    <citation type="submission" date="2016-10" db="EMBL/GenBank/DDBJ databases">
        <authorList>
            <person name="de Groot N.N."/>
        </authorList>
    </citation>
    <scope>NUCLEOTIDE SEQUENCE [LARGE SCALE GENOMIC DNA]</scope>
    <source>
        <strain evidence="7 8">B25</strain>
    </source>
</reference>
<dbReference type="NCBIfam" id="TIGR01378">
    <property type="entry name" value="thi_PPkinase"/>
    <property type="match status" value="1"/>
</dbReference>
<keyword evidence="8" id="KW-1185">Reference proteome</keyword>
<dbReference type="Pfam" id="PF04265">
    <property type="entry name" value="TPK_B1_binding"/>
    <property type="match status" value="1"/>
</dbReference>
<dbReference type="PANTHER" id="PTHR41299">
    <property type="entry name" value="THIAMINE PYROPHOSPHOKINASE"/>
    <property type="match status" value="1"/>
</dbReference>
<dbReference type="InterPro" id="IPR006282">
    <property type="entry name" value="Thi_PPkinase"/>
</dbReference>
<keyword evidence="1" id="KW-0808">Transferase</keyword>
<accession>A0A1H8ZUX2</accession>
<evidence type="ECO:0000313" key="7">
    <source>
        <dbReference type="EMBL" id="SEP68229.1"/>
    </source>
</evidence>
<dbReference type="InterPro" id="IPR036759">
    <property type="entry name" value="TPK_catalytic_sf"/>
</dbReference>
<keyword evidence="4" id="KW-0067">ATP-binding</keyword>
<dbReference type="InterPro" id="IPR007371">
    <property type="entry name" value="TPK_catalytic"/>
</dbReference>